<reference evidence="2 3" key="1">
    <citation type="submission" date="2020-07" db="EMBL/GenBank/DDBJ databases">
        <title>Complete genome and description of Selenomonas timonensis sp. nov., a new bacterium isolated from a gingivitis subject.</title>
        <authorList>
            <person name="Antezack A."/>
        </authorList>
    </citation>
    <scope>NUCLEOTIDE SEQUENCE [LARGE SCALE GENOMIC DNA]</scope>
    <source>
        <strain evidence="2 3">Marseille-Q3039</strain>
    </source>
</reference>
<dbReference type="AlphaFoldDB" id="A0A7G7VJE3"/>
<proteinExistence type="predicted"/>
<name>A0A7G7VJE3_9FIRM</name>
<sequence>MLKKIALATIAAVALSAAAPALATDYLANTKSGKFHYATCRTIKHPDAPHFVPYSSREAAISDGYEPCGVCRP</sequence>
<dbReference type="RefSeq" id="WP_185980260.1">
    <property type="nucleotide sequence ID" value="NZ_CP060204.1"/>
</dbReference>
<gene>
    <name evidence="2" type="ORF">H1B31_10385</name>
</gene>
<evidence type="ECO:0000313" key="2">
    <source>
        <dbReference type="EMBL" id="QNH54236.1"/>
    </source>
</evidence>
<dbReference type="Gene3D" id="3.40.10.10">
    <property type="entry name" value="DNA Methylphosphotriester Repair Domain"/>
    <property type="match status" value="1"/>
</dbReference>
<protein>
    <submittedName>
        <fullName evidence="2">Nuclease</fullName>
    </submittedName>
</protein>
<evidence type="ECO:0000313" key="3">
    <source>
        <dbReference type="Proteomes" id="UP000515480"/>
    </source>
</evidence>
<organism evidence="2 3">
    <name type="scientific">Selenomonas timonae</name>
    <dbReference type="NCBI Taxonomy" id="2754044"/>
    <lineage>
        <taxon>Bacteria</taxon>
        <taxon>Bacillati</taxon>
        <taxon>Bacillota</taxon>
        <taxon>Negativicutes</taxon>
        <taxon>Selenomonadales</taxon>
        <taxon>Selenomonadaceae</taxon>
        <taxon>Selenomonas</taxon>
    </lineage>
</organism>
<keyword evidence="3" id="KW-1185">Reference proteome</keyword>
<dbReference type="InterPro" id="IPR035451">
    <property type="entry name" value="Ada-like_dom_sf"/>
</dbReference>
<accession>A0A7G7VJE3</accession>
<dbReference type="SUPFAM" id="SSF57884">
    <property type="entry name" value="Ada DNA repair protein, N-terminal domain (N-Ada 10)"/>
    <property type="match status" value="1"/>
</dbReference>
<keyword evidence="1" id="KW-0732">Signal</keyword>
<dbReference type="KEGG" id="stim:H1B31_10385"/>
<feature type="signal peptide" evidence="1">
    <location>
        <begin position="1"/>
        <end position="23"/>
    </location>
</feature>
<dbReference type="EMBL" id="CP060204">
    <property type="protein sequence ID" value="QNH54236.1"/>
    <property type="molecule type" value="Genomic_DNA"/>
</dbReference>
<evidence type="ECO:0000256" key="1">
    <source>
        <dbReference type="SAM" id="SignalP"/>
    </source>
</evidence>
<dbReference type="Proteomes" id="UP000515480">
    <property type="component" value="Chromosome"/>
</dbReference>
<feature type="chain" id="PRO_5028967727" evidence="1">
    <location>
        <begin position="24"/>
        <end position="73"/>
    </location>
</feature>